<dbReference type="AlphaFoldDB" id="A0A2U1EVK0"/>
<sequence length="324" mass="35229">MDEPDGGGGRRARVSVCVPLRDKVDYVGATIDSVLAQTFADFELVVVDNASTDGSSAVVDRYDDPRVRVVRHAETLSMIDNFNATVAATRAPLVKVLTADDLIEPQALARQVAVMEAEPDVAVVSSRHHLVDDRNRIVARDRALPTADLLGRQGRAAVVRRVVRDGGNPLGVPGDMLFRRSAFDAVGGFPTDDSFVLDVALAVRLTTAGDFYGLAETLSRFRLAVDSAGAADRRRSIRAQRAFVQGLQREHGDVVRRRDVAWGWARWPLTSLHHRAVAAASSDPDSWRHRATAPLFRSGDRPDRRCGATDTRGTPPAPSPRRSG</sequence>
<protein>
    <submittedName>
        <fullName evidence="3">Glycosyl transferase family 2</fullName>
    </submittedName>
</protein>
<dbReference type="RefSeq" id="WP_116710747.1">
    <property type="nucleotide sequence ID" value="NZ_QEKW01000019.1"/>
</dbReference>
<dbReference type="CDD" id="cd00761">
    <property type="entry name" value="Glyco_tranf_GTA_type"/>
    <property type="match status" value="1"/>
</dbReference>
<feature type="domain" description="Glycosyltransferase 2-like" evidence="2">
    <location>
        <begin position="15"/>
        <end position="186"/>
    </location>
</feature>
<feature type="region of interest" description="Disordered" evidence="1">
    <location>
        <begin position="280"/>
        <end position="324"/>
    </location>
</feature>
<feature type="compositionally biased region" description="Basic and acidic residues" evidence="1">
    <location>
        <begin position="298"/>
        <end position="307"/>
    </location>
</feature>
<gene>
    <name evidence="3" type="ORF">C8D89_11948</name>
</gene>
<reference evidence="3 4" key="1">
    <citation type="submission" date="2018-04" db="EMBL/GenBank/DDBJ databases">
        <title>Genomic Encyclopedia of Type Strains, Phase IV (KMG-IV): sequencing the most valuable type-strain genomes for metagenomic binning, comparative biology and taxonomic classification.</title>
        <authorList>
            <person name="Goeker M."/>
        </authorList>
    </citation>
    <scope>NUCLEOTIDE SEQUENCE [LARGE SCALE GENOMIC DNA]</scope>
    <source>
        <strain evidence="3 4">DSM 45771</strain>
    </source>
</reference>
<dbReference type="PANTHER" id="PTHR43685">
    <property type="entry name" value="GLYCOSYLTRANSFERASE"/>
    <property type="match status" value="1"/>
</dbReference>
<proteinExistence type="predicted"/>
<dbReference type="SUPFAM" id="SSF53448">
    <property type="entry name" value="Nucleotide-diphospho-sugar transferases"/>
    <property type="match status" value="1"/>
</dbReference>
<dbReference type="OrthoDB" id="3177103at2"/>
<dbReference type="Proteomes" id="UP000245639">
    <property type="component" value="Unassembled WGS sequence"/>
</dbReference>
<evidence type="ECO:0000259" key="2">
    <source>
        <dbReference type="Pfam" id="PF00535"/>
    </source>
</evidence>
<dbReference type="EMBL" id="QEKW01000019">
    <property type="protein sequence ID" value="PVZ03939.1"/>
    <property type="molecule type" value="Genomic_DNA"/>
</dbReference>
<feature type="compositionally biased region" description="Pro residues" evidence="1">
    <location>
        <begin position="315"/>
        <end position="324"/>
    </location>
</feature>
<comment type="caution">
    <text evidence="3">The sequence shown here is derived from an EMBL/GenBank/DDBJ whole genome shotgun (WGS) entry which is preliminary data.</text>
</comment>
<dbReference type="InterPro" id="IPR029044">
    <property type="entry name" value="Nucleotide-diphossugar_trans"/>
</dbReference>
<evidence type="ECO:0000256" key="1">
    <source>
        <dbReference type="SAM" id="MobiDB-lite"/>
    </source>
</evidence>
<keyword evidence="4" id="KW-1185">Reference proteome</keyword>
<accession>A0A2U1EVK0</accession>
<keyword evidence="3" id="KW-0808">Transferase</keyword>
<dbReference type="InterPro" id="IPR001173">
    <property type="entry name" value="Glyco_trans_2-like"/>
</dbReference>
<dbReference type="Gene3D" id="3.90.550.10">
    <property type="entry name" value="Spore Coat Polysaccharide Biosynthesis Protein SpsA, Chain A"/>
    <property type="match status" value="1"/>
</dbReference>
<dbReference type="Pfam" id="PF00535">
    <property type="entry name" value="Glycos_transf_2"/>
    <property type="match status" value="1"/>
</dbReference>
<evidence type="ECO:0000313" key="4">
    <source>
        <dbReference type="Proteomes" id="UP000245639"/>
    </source>
</evidence>
<dbReference type="InterPro" id="IPR050834">
    <property type="entry name" value="Glycosyltransf_2"/>
</dbReference>
<organism evidence="3 4">
    <name type="scientific">Actinomycetospora cinnamomea</name>
    <dbReference type="NCBI Taxonomy" id="663609"/>
    <lineage>
        <taxon>Bacteria</taxon>
        <taxon>Bacillati</taxon>
        <taxon>Actinomycetota</taxon>
        <taxon>Actinomycetes</taxon>
        <taxon>Pseudonocardiales</taxon>
        <taxon>Pseudonocardiaceae</taxon>
        <taxon>Actinomycetospora</taxon>
    </lineage>
</organism>
<dbReference type="GO" id="GO:0016740">
    <property type="term" value="F:transferase activity"/>
    <property type="evidence" value="ECO:0007669"/>
    <property type="project" value="UniProtKB-KW"/>
</dbReference>
<dbReference type="PANTHER" id="PTHR43685:SF2">
    <property type="entry name" value="GLYCOSYLTRANSFERASE 2-LIKE DOMAIN-CONTAINING PROTEIN"/>
    <property type="match status" value="1"/>
</dbReference>
<name>A0A2U1EVK0_9PSEU</name>
<evidence type="ECO:0000313" key="3">
    <source>
        <dbReference type="EMBL" id="PVZ03939.1"/>
    </source>
</evidence>